<sequence length="751" mass="84675">MTSAIVALAVVLTAAAAFAVWHEPGRISGSLTEVAHGVGPGPHRVGEFTVTLGAGRDEDPSDDVLSVAHRSRPDRILWQSIPGQSFVAAAEGEETVRESSGHFFIEDEIEKLRSDQTIDRVEKRGAALVLGGQLTQGTDSEKIGYTLSFSRIDGGRLRFEAEVEDPSYDRVYLTYASSPEERFFGFGAQYTYFDLKGHEVPIFIQEQGIGRGEQPITWAAGWRADAGGDPYTSGASVPHYVTSEMRSLFLENYEYSSFDLREDDRVQIEVFSPRMRGQILSGDTPSELIEQYTEYSGRMRPLPEWILNGAVVGLQGGTDKVLDVYDELEALDTPVAALWLQDWVGQRQTSFGTQLWWNWELDEDHYPGWDQLRQRLKNDDVKLMTYIGPWFAGDIPKKKNHDRNLFAEAAGNGYLVNDRAGEPYAVETTDFSAAFVDLSNPEAREWMKEVIKEELLGNGASGWMADFGEGLPYDSVLYSGADPRSYHNRYAEEWAEVNREAIREAGREKDVVFFNRSGYTRSPAESTLFWLGDQLVDWDEHDGIKSAVTGLQSSGLSGYSLEHTDIGGYTAIDHPLLKYHRSKELLMRWTELAAFTVVFRTHEGNRPDVNYQVYSDQETLRHFSRFAGVYAAWKPYRMELAEEAAETGLPVVRHPFIQYPEDPEVYGLEYQFMVGSELMVAPVLDPDEESVEVYLPAGRWVHLWSGRRYGSLDKGVYETVGAPISEPAVFYKEGSDAGRRFKEELKRRDLL</sequence>
<dbReference type="CDD" id="cd14752">
    <property type="entry name" value="GH31_N"/>
    <property type="match status" value="1"/>
</dbReference>
<gene>
    <name evidence="6" type="ORF">AVDCRST_MAG55-633</name>
</gene>
<dbReference type="EMBL" id="CADCUZ010000028">
    <property type="protein sequence ID" value="CAA9400699.1"/>
    <property type="molecule type" value="Genomic_DNA"/>
</dbReference>
<dbReference type="SUPFAM" id="SSF74650">
    <property type="entry name" value="Galactose mutarotase-like"/>
    <property type="match status" value="1"/>
</dbReference>
<evidence type="ECO:0000256" key="2">
    <source>
        <dbReference type="RuleBase" id="RU361185"/>
    </source>
</evidence>
<evidence type="ECO:0000259" key="4">
    <source>
        <dbReference type="Pfam" id="PF01055"/>
    </source>
</evidence>
<feature type="chain" id="PRO_5026796753" evidence="3">
    <location>
        <begin position="20"/>
        <end position="751"/>
    </location>
</feature>
<evidence type="ECO:0000313" key="6">
    <source>
        <dbReference type="EMBL" id="CAA9400699.1"/>
    </source>
</evidence>
<dbReference type="SUPFAM" id="SSF51445">
    <property type="entry name" value="(Trans)glycosidases"/>
    <property type="match status" value="1"/>
</dbReference>
<proteinExistence type="inferred from homology"/>
<protein>
    <submittedName>
        <fullName evidence="6">GH31</fullName>
    </submittedName>
</protein>
<dbReference type="PANTHER" id="PTHR46959">
    <property type="entry name" value="SULFOQUINOVOSIDASE"/>
    <property type="match status" value="1"/>
</dbReference>
<dbReference type="InterPro" id="IPR013780">
    <property type="entry name" value="Glyco_hydro_b"/>
</dbReference>
<feature type="domain" description="Glycoside hydrolase family 31 TIM barrel" evidence="4">
    <location>
        <begin position="318"/>
        <end position="610"/>
    </location>
</feature>
<dbReference type="Pfam" id="PF21365">
    <property type="entry name" value="Glyco_hydro_31_3rd"/>
    <property type="match status" value="1"/>
</dbReference>
<dbReference type="PANTHER" id="PTHR46959:SF2">
    <property type="entry name" value="SULFOQUINOVOSIDASE"/>
    <property type="match status" value="1"/>
</dbReference>
<dbReference type="InterPro" id="IPR052990">
    <property type="entry name" value="Sulfoquinovosidase_GH31"/>
</dbReference>
<reference evidence="6" key="1">
    <citation type="submission" date="2020-02" db="EMBL/GenBank/DDBJ databases">
        <authorList>
            <person name="Meier V. D."/>
        </authorList>
    </citation>
    <scope>NUCLEOTIDE SEQUENCE</scope>
    <source>
        <strain evidence="6">AVDCRST_MAG55</strain>
    </source>
</reference>
<dbReference type="NCBIfam" id="NF007746">
    <property type="entry name" value="PRK10426.1"/>
    <property type="match status" value="1"/>
</dbReference>
<evidence type="ECO:0000256" key="3">
    <source>
        <dbReference type="SAM" id="SignalP"/>
    </source>
</evidence>
<dbReference type="GO" id="GO:0004553">
    <property type="term" value="F:hydrolase activity, hydrolyzing O-glycosyl compounds"/>
    <property type="evidence" value="ECO:0007669"/>
    <property type="project" value="InterPro"/>
</dbReference>
<dbReference type="GO" id="GO:0030246">
    <property type="term" value="F:carbohydrate binding"/>
    <property type="evidence" value="ECO:0007669"/>
    <property type="project" value="InterPro"/>
</dbReference>
<keyword evidence="2" id="KW-0326">Glycosidase</keyword>
<dbReference type="Gene3D" id="3.20.20.80">
    <property type="entry name" value="Glycosidases"/>
    <property type="match status" value="1"/>
</dbReference>
<organism evidence="6">
    <name type="scientific">uncultured Rubrobacteraceae bacterium</name>
    <dbReference type="NCBI Taxonomy" id="349277"/>
    <lineage>
        <taxon>Bacteria</taxon>
        <taxon>Bacillati</taxon>
        <taxon>Actinomycetota</taxon>
        <taxon>Rubrobacteria</taxon>
        <taxon>Rubrobacterales</taxon>
        <taxon>Rubrobacteraceae</taxon>
        <taxon>environmental samples</taxon>
    </lineage>
</organism>
<dbReference type="GO" id="GO:0005975">
    <property type="term" value="P:carbohydrate metabolic process"/>
    <property type="evidence" value="ECO:0007669"/>
    <property type="project" value="InterPro"/>
</dbReference>
<evidence type="ECO:0000259" key="5">
    <source>
        <dbReference type="Pfam" id="PF21365"/>
    </source>
</evidence>
<keyword evidence="3" id="KW-0732">Signal</keyword>
<dbReference type="Gene3D" id="2.60.40.1180">
    <property type="entry name" value="Golgi alpha-mannosidase II"/>
    <property type="match status" value="1"/>
</dbReference>
<dbReference type="InterPro" id="IPR000322">
    <property type="entry name" value="Glyco_hydro_31_TIM"/>
</dbReference>
<dbReference type="InterPro" id="IPR044112">
    <property type="entry name" value="YihQ_TIM-like"/>
</dbReference>
<dbReference type="InterPro" id="IPR011013">
    <property type="entry name" value="Gal_mutarotase_sf_dom"/>
</dbReference>
<accession>A0A6J4NY86</accession>
<dbReference type="Gene3D" id="2.60.40.1760">
    <property type="entry name" value="glycosyl hydrolase (family 31)"/>
    <property type="match status" value="1"/>
</dbReference>
<keyword evidence="2" id="KW-0378">Hydrolase</keyword>
<dbReference type="AlphaFoldDB" id="A0A6J4NY86"/>
<dbReference type="InterPro" id="IPR048395">
    <property type="entry name" value="Glyco_hydro_31_C"/>
</dbReference>
<dbReference type="SUPFAM" id="SSF51011">
    <property type="entry name" value="Glycosyl hydrolase domain"/>
    <property type="match status" value="1"/>
</dbReference>
<evidence type="ECO:0000256" key="1">
    <source>
        <dbReference type="ARBA" id="ARBA00007806"/>
    </source>
</evidence>
<name>A0A6J4NY86_9ACTN</name>
<dbReference type="InterPro" id="IPR017853">
    <property type="entry name" value="GH"/>
</dbReference>
<feature type="signal peptide" evidence="3">
    <location>
        <begin position="1"/>
        <end position="19"/>
    </location>
</feature>
<dbReference type="Pfam" id="PF01055">
    <property type="entry name" value="Glyco_hydro_31_2nd"/>
    <property type="match status" value="1"/>
</dbReference>
<dbReference type="CDD" id="cd06594">
    <property type="entry name" value="GH31_glucosidase_YihQ"/>
    <property type="match status" value="1"/>
</dbReference>
<comment type="similarity">
    <text evidence="1 2">Belongs to the glycosyl hydrolase 31 family.</text>
</comment>
<feature type="domain" description="Glycosyl hydrolase family 31 C-terminal" evidence="5">
    <location>
        <begin position="648"/>
        <end position="735"/>
    </location>
</feature>